<feature type="transmembrane region" description="Helical" evidence="1">
    <location>
        <begin position="33"/>
        <end position="56"/>
    </location>
</feature>
<keyword evidence="1" id="KW-0472">Membrane</keyword>
<proteinExistence type="predicted"/>
<name>A0A8J4EI81_9ACTN</name>
<sequence>MVHNGWVAFVWLVGAVVLAAAAGLLEAHRSLPLVYVGIALGLAAVFAHVVAAVWPGHGPSNRVLVTRGVLGLVVGVLGFGFGGGYATNHLNWFGDRVVAQVTDSRTRCGVNDPRCGLSYRVSYEGRDLGWVSASCGGPIDGRIAVDVDPLGWVSPSSVDCGDPQTSARWVTGAWLTGVAALAVLILGSLAVERVRLRAGQASRS</sequence>
<evidence type="ECO:0000313" key="3">
    <source>
        <dbReference type="Proteomes" id="UP000635606"/>
    </source>
</evidence>
<dbReference type="AlphaFoldDB" id="A0A8J4EI81"/>
<keyword evidence="1" id="KW-1133">Transmembrane helix</keyword>
<accession>A0A8J4EI81</accession>
<keyword evidence="1" id="KW-0812">Transmembrane</keyword>
<evidence type="ECO:0000313" key="2">
    <source>
        <dbReference type="EMBL" id="GIJ72987.1"/>
    </source>
</evidence>
<organism evidence="2 3">
    <name type="scientific">Virgisporangium ochraceum</name>
    <dbReference type="NCBI Taxonomy" id="65505"/>
    <lineage>
        <taxon>Bacteria</taxon>
        <taxon>Bacillati</taxon>
        <taxon>Actinomycetota</taxon>
        <taxon>Actinomycetes</taxon>
        <taxon>Micromonosporales</taxon>
        <taxon>Micromonosporaceae</taxon>
        <taxon>Virgisporangium</taxon>
    </lineage>
</organism>
<dbReference type="EMBL" id="BOPH01000108">
    <property type="protein sequence ID" value="GIJ72987.1"/>
    <property type="molecule type" value="Genomic_DNA"/>
</dbReference>
<feature type="transmembrane region" description="Helical" evidence="1">
    <location>
        <begin position="68"/>
        <end position="86"/>
    </location>
</feature>
<reference evidence="2" key="1">
    <citation type="submission" date="2021-01" db="EMBL/GenBank/DDBJ databases">
        <title>Whole genome shotgun sequence of Virgisporangium ochraceum NBRC 16418.</title>
        <authorList>
            <person name="Komaki H."/>
            <person name="Tamura T."/>
        </authorList>
    </citation>
    <scope>NUCLEOTIDE SEQUENCE</scope>
    <source>
        <strain evidence="2">NBRC 16418</strain>
    </source>
</reference>
<keyword evidence="3" id="KW-1185">Reference proteome</keyword>
<gene>
    <name evidence="2" type="ORF">Voc01_079040</name>
</gene>
<comment type="caution">
    <text evidence="2">The sequence shown here is derived from an EMBL/GenBank/DDBJ whole genome shotgun (WGS) entry which is preliminary data.</text>
</comment>
<evidence type="ECO:0000256" key="1">
    <source>
        <dbReference type="SAM" id="Phobius"/>
    </source>
</evidence>
<dbReference type="Proteomes" id="UP000635606">
    <property type="component" value="Unassembled WGS sequence"/>
</dbReference>
<feature type="transmembrane region" description="Helical" evidence="1">
    <location>
        <begin position="172"/>
        <end position="191"/>
    </location>
</feature>
<protein>
    <submittedName>
        <fullName evidence="2">Uncharacterized protein</fullName>
    </submittedName>
</protein>